<evidence type="ECO:0000313" key="1">
    <source>
        <dbReference type="EMBL" id="PWG06477.1"/>
    </source>
</evidence>
<comment type="caution">
    <text evidence="1">The sequence shown here is derived from an EMBL/GenBank/DDBJ whole genome shotgun (WGS) entry which is preliminary data.</text>
</comment>
<keyword evidence="2" id="KW-1185">Reference proteome</keyword>
<dbReference type="Gene3D" id="1.25.40.10">
    <property type="entry name" value="Tetratricopeptide repeat domain"/>
    <property type="match status" value="1"/>
</dbReference>
<gene>
    <name evidence="1" type="ORF">DIS07_01195</name>
</gene>
<dbReference type="InterPro" id="IPR019734">
    <property type="entry name" value="TPR_rpt"/>
</dbReference>
<sequence>MKLHFVYLLISFLLISTNFFCQKKIKKEEFLGNWVKIKTEMKDGSRLIAIYKGYIKQFEMTFQKNKFYKDYYPAQYYRNATFDYKLKNNKLITSKHFAYKIEKLTKDSLVISEEMKGVESDKLKRHYLIKKQSIISRQKELNKDSSELIANFFFTPKFKDNIKLYLNNMLMKRHINLKLKGKILLDTKNKKVETKITYRDIENISMQENILVNALNNSYTLWDIKGFENYENIIINFVIIMNRKGKKSYGIKVGLLTNSFEQALGLYGLSYNQITNGNKFLSLGIKSIENKEYKKAIEYFTKSFKSNHTLVESLYNRAFCLYKLKEYNKACEDWNILKELGQKKGEKLFKKNCKIIE</sequence>
<evidence type="ECO:0000313" key="2">
    <source>
        <dbReference type="Proteomes" id="UP000245670"/>
    </source>
</evidence>
<dbReference type="SUPFAM" id="SSF48452">
    <property type="entry name" value="TPR-like"/>
    <property type="match status" value="1"/>
</dbReference>
<dbReference type="Proteomes" id="UP000245670">
    <property type="component" value="Unassembled WGS sequence"/>
</dbReference>
<dbReference type="OrthoDB" id="1197710at2"/>
<protein>
    <submittedName>
        <fullName evidence="1">Uncharacterized protein</fullName>
    </submittedName>
</protein>
<organism evidence="1 2">
    <name type="scientific">Polaribacter aquimarinus</name>
    <dbReference type="NCBI Taxonomy" id="2100726"/>
    <lineage>
        <taxon>Bacteria</taxon>
        <taxon>Pseudomonadati</taxon>
        <taxon>Bacteroidota</taxon>
        <taxon>Flavobacteriia</taxon>
        <taxon>Flavobacteriales</taxon>
        <taxon>Flavobacteriaceae</taxon>
    </lineage>
</organism>
<reference evidence="1 2" key="1">
    <citation type="submission" date="2018-05" db="EMBL/GenBank/DDBJ databases">
        <title>Polaribacter aquimarinus sp. nov., isolated from sediment in a sediment of sea.</title>
        <authorList>
            <person name="Lu D."/>
        </authorList>
    </citation>
    <scope>NUCLEOTIDE SEQUENCE [LARGE SCALE GENOMIC DNA]</scope>
    <source>
        <strain evidence="1 2">ZY113</strain>
    </source>
</reference>
<dbReference type="AlphaFoldDB" id="A0A2U2JDR5"/>
<dbReference type="SMART" id="SM00028">
    <property type="entry name" value="TPR"/>
    <property type="match status" value="2"/>
</dbReference>
<accession>A0A2U2JDR5</accession>
<dbReference type="EMBL" id="QFFG01000001">
    <property type="protein sequence ID" value="PWG06477.1"/>
    <property type="molecule type" value="Genomic_DNA"/>
</dbReference>
<dbReference type="RefSeq" id="WP_109403392.1">
    <property type="nucleotide sequence ID" value="NZ_QFFG01000001.1"/>
</dbReference>
<proteinExistence type="predicted"/>
<name>A0A2U2JDR5_9FLAO</name>
<dbReference type="InterPro" id="IPR011990">
    <property type="entry name" value="TPR-like_helical_dom_sf"/>
</dbReference>